<keyword evidence="2" id="KW-0472">Membrane</keyword>
<dbReference type="Gene3D" id="3.30.700.10">
    <property type="entry name" value="Glycoprotein, Type 4 Pilin"/>
    <property type="match status" value="1"/>
</dbReference>
<dbReference type="PANTHER" id="PTHR30093:SF2">
    <property type="entry name" value="TYPE II SECRETION SYSTEM PROTEIN H"/>
    <property type="match status" value="1"/>
</dbReference>
<evidence type="ECO:0000256" key="1">
    <source>
        <dbReference type="ARBA" id="ARBA00022481"/>
    </source>
</evidence>
<dbReference type="GO" id="GO:0015628">
    <property type="term" value="P:protein secretion by the type II secretion system"/>
    <property type="evidence" value="ECO:0007669"/>
    <property type="project" value="InterPro"/>
</dbReference>
<dbReference type="PANTHER" id="PTHR30093">
    <property type="entry name" value="GENERAL SECRETION PATHWAY PROTEIN G"/>
    <property type="match status" value="1"/>
</dbReference>
<evidence type="ECO:0000313" key="3">
    <source>
        <dbReference type="EMBL" id="GAF78074.1"/>
    </source>
</evidence>
<name>X0SAN4_9ZZZZ</name>
<dbReference type="InterPro" id="IPR012902">
    <property type="entry name" value="N_methyl_site"/>
</dbReference>
<reference evidence="3" key="1">
    <citation type="journal article" date="2014" name="Front. Microbiol.">
        <title>High frequency of phylogenetically diverse reductive dehalogenase-homologous genes in deep subseafloor sedimentary metagenomes.</title>
        <authorList>
            <person name="Kawai M."/>
            <person name="Futagami T."/>
            <person name="Toyoda A."/>
            <person name="Takaki Y."/>
            <person name="Nishi S."/>
            <person name="Hori S."/>
            <person name="Arai W."/>
            <person name="Tsubouchi T."/>
            <person name="Morono Y."/>
            <person name="Uchiyama I."/>
            <person name="Ito T."/>
            <person name="Fujiyama A."/>
            <person name="Inagaki F."/>
            <person name="Takami H."/>
        </authorList>
    </citation>
    <scope>NUCLEOTIDE SEQUENCE</scope>
    <source>
        <strain evidence="3">Expedition CK06-06</strain>
    </source>
</reference>
<dbReference type="InterPro" id="IPR000983">
    <property type="entry name" value="Bac_GSPG_pilin"/>
</dbReference>
<keyword evidence="2" id="KW-0812">Transmembrane</keyword>
<comment type="caution">
    <text evidence="3">The sequence shown here is derived from an EMBL/GenBank/DDBJ whole genome shotgun (WGS) entry which is preliminary data.</text>
</comment>
<dbReference type="SUPFAM" id="SSF54523">
    <property type="entry name" value="Pili subunits"/>
    <property type="match status" value="1"/>
</dbReference>
<feature type="transmembrane region" description="Helical" evidence="2">
    <location>
        <begin position="6"/>
        <end position="27"/>
    </location>
</feature>
<protein>
    <recommendedName>
        <fullName evidence="4">Prepilin-type N-terminal cleavage/methylation domain-containing protein</fullName>
    </recommendedName>
</protein>
<dbReference type="NCBIfam" id="TIGR02532">
    <property type="entry name" value="IV_pilin_GFxxxE"/>
    <property type="match status" value="1"/>
</dbReference>
<accession>X0SAN4</accession>
<organism evidence="3">
    <name type="scientific">marine sediment metagenome</name>
    <dbReference type="NCBI Taxonomy" id="412755"/>
    <lineage>
        <taxon>unclassified sequences</taxon>
        <taxon>metagenomes</taxon>
        <taxon>ecological metagenomes</taxon>
    </lineage>
</organism>
<dbReference type="GO" id="GO:0015627">
    <property type="term" value="C:type II protein secretion system complex"/>
    <property type="evidence" value="ECO:0007669"/>
    <property type="project" value="InterPro"/>
</dbReference>
<evidence type="ECO:0000256" key="2">
    <source>
        <dbReference type="SAM" id="Phobius"/>
    </source>
</evidence>
<dbReference type="EMBL" id="BARS01008387">
    <property type="protein sequence ID" value="GAF78074.1"/>
    <property type="molecule type" value="Genomic_DNA"/>
</dbReference>
<keyword evidence="2" id="KW-1133">Transmembrane helix</keyword>
<feature type="non-terminal residue" evidence="3">
    <location>
        <position position="53"/>
    </location>
</feature>
<dbReference type="AlphaFoldDB" id="X0SAN4"/>
<evidence type="ECO:0008006" key="4">
    <source>
        <dbReference type="Google" id="ProtNLM"/>
    </source>
</evidence>
<dbReference type="InterPro" id="IPR045584">
    <property type="entry name" value="Pilin-like"/>
</dbReference>
<dbReference type="Pfam" id="PF07963">
    <property type="entry name" value="N_methyl"/>
    <property type="match status" value="1"/>
</dbReference>
<proteinExistence type="predicted"/>
<keyword evidence="1" id="KW-0488">Methylation</keyword>
<gene>
    <name evidence="3" type="ORF">S01H1_16003</name>
</gene>
<dbReference type="PRINTS" id="PR00813">
    <property type="entry name" value="BCTERIALGSPG"/>
</dbReference>
<sequence>MANPKAFTLVELLIVVAILALLMGMLLPTLQKALKIAEDVVCKSNLHSIRQAL</sequence>